<accession>A0ABP1PD47</accession>
<protein>
    <recommendedName>
        <fullName evidence="4">Follicle cell protein 3C-1</fullName>
    </recommendedName>
</protein>
<gene>
    <name evidence="2" type="ORF">XYLVIOL_LOCUS9722</name>
</gene>
<reference evidence="2 3" key="1">
    <citation type="submission" date="2024-08" db="EMBL/GenBank/DDBJ databases">
        <authorList>
            <person name="Will J Nash"/>
            <person name="Angela Man"/>
            <person name="Seanna McTaggart"/>
            <person name="Kendall Baker"/>
            <person name="Tom Barker"/>
            <person name="Leah Catchpole"/>
            <person name="Alex Durrant"/>
            <person name="Karim Gharbi"/>
            <person name="Naomi Irish"/>
            <person name="Gemy Kaithakottil"/>
            <person name="Debby Ku"/>
            <person name="Aaliyah Providence"/>
            <person name="Felix Shaw"/>
            <person name="David Swarbreck"/>
            <person name="Chris Watkins"/>
            <person name="Ann M. McCartney"/>
            <person name="Giulio Formenti"/>
            <person name="Alice Mouton"/>
            <person name="Noel Vella"/>
            <person name="Bjorn M von Reumont"/>
            <person name="Adriana Vella"/>
            <person name="Wilfried Haerty"/>
        </authorList>
    </citation>
    <scope>NUCLEOTIDE SEQUENCE [LARGE SCALE GENOMIC DNA]</scope>
</reference>
<evidence type="ECO:0008006" key="4">
    <source>
        <dbReference type="Google" id="ProtNLM"/>
    </source>
</evidence>
<dbReference type="Proteomes" id="UP001642520">
    <property type="component" value="Unassembled WGS sequence"/>
</dbReference>
<evidence type="ECO:0000313" key="2">
    <source>
        <dbReference type="EMBL" id="CAL7950026.1"/>
    </source>
</evidence>
<feature type="chain" id="PRO_5047201356" description="Follicle cell protein 3C-1" evidence="1">
    <location>
        <begin position="18"/>
        <end position="150"/>
    </location>
</feature>
<proteinExistence type="predicted"/>
<keyword evidence="3" id="KW-1185">Reference proteome</keyword>
<comment type="caution">
    <text evidence="2">The sequence shown here is derived from an EMBL/GenBank/DDBJ whole genome shotgun (WGS) entry which is preliminary data.</text>
</comment>
<feature type="signal peptide" evidence="1">
    <location>
        <begin position="1"/>
        <end position="17"/>
    </location>
</feature>
<organism evidence="2 3">
    <name type="scientific">Xylocopa violacea</name>
    <name type="common">Violet carpenter bee</name>
    <name type="synonym">Apis violacea</name>
    <dbReference type="NCBI Taxonomy" id="135666"/>
    <lineage>
        <taxon>Eukaryota</taxon>
        <taxon>Metazoa</taxon>
        <taxon>Ecdysozoa</taxon>
        <taxon>Arthropoda</taxon>
        <taxon>Hexapoda</taxon>
        <taxon>Insecta</taxon>
        <taxon>Pterygota</taxon>
        <taxon>Neoptera</taxon>
        <taxon>Endopterygota</taxon>
        <taxon>Hymenoptera</taxon>
        <taxon>Apocrita</taxon>
        <taxon>Aculeata</taxon>
        <taxon>Apoidea</taxon>
        <taxon>Anthophila</taxon>
        <taxon>Apidae</taxon>
        <taxon>Xylocopa</taxon>
        <taxon>Xylocopa</taxon>
    </lineage>
</organism>
<sequence length="150" mass="16414">MYPTLLLSVLYFASVLGDNQTIPKALNSTIQSPINESPIGCACGIFLSGQFKKGSKESPRGNPALVHNLSGTFPCTPVGNKLCINKCLNAIIKYLPNSSRILCSSIEHDCHKEKAYLFIKNCKNEWINTNLSGGREYCCKDGASYKCPAY</sequence>
<keyword evidence="1" id="KW-0732">Signal</keyword>
<dbReference type="EMBL" id="CAXAJV020001300">
    <property type="protein sequence ID" value="CAL7950026.1"/>
    <property type="molecule type" value="Genomic_DNA"/>
</dbReference>
<evidence type="ECO:0000256" key="1">
    <source>
        <dbReference type="SAM" id="SignalP"/>
    </source>
</evidence>
<name>A0ABP1PD47_XYLVO</name>
<evidence type="ECO:0000313" key="3">
    <source>
        <dbReference type="Proteomes" id="UP001642520"/>
    </source>
</evidence>